<dbReference type="STRING" id="386301.SAMN05216282_11234"/>
<dbReference type="InterPro" id="IPR036412">
    <property type="entry name" value="HAD-like_sf"/>
</dbReference>
<dbReference type="SUPFAM" id="SSF56784">
    <property type="entry name" value="HAD-like"/>
    <property type="match status" value="1"/>
</dbReference>
<gene>
    <name evidence="1" type="ORF">SAMN05216282_11234</name>
</gene>
<accession>A0A1G9EFU2</accession>
<dbReference type="InterPro" id="IPR006357">
    <property type="entry name" value="HAD-SF_hydro_IIA"/>
</dbReference>
<proteinExistence type="predicted"/>
<dbReference type="EMBL" id="FNFU01000012">
    <property type="protein sequence ID" value="SDK75019.1"/>
    <property type="molecule type" value="Genomic_DNA"/>
</dbReference>
<keyword evidence="1" id="KW-0378">Hydrolase</keyword>
<dbReference type="Pfam" id="PF13242">
    <property type="entry name" value="Hydrolase_like"/>
    <property type="match status" value="1"/>
</dbReference>
<dbReference type="InterPro" id="IPR023214">
    <property type="entry name" value="HAD_sf"/>
</dbReference>
<protein>
    <submittedName>
        <fullName evidence="1">HAD-superfamily subfamily IIA hydrolase, TIGR01458</fullName>
    </submittedName>
</protein>
<dbReference type="GO" id="GO:0016791">
    <property type="term" value="F:phosphatase activity"/>
    <property type="evidence" value="ECO:0007669"/>
    <property type="project" value="TreeGrafter"/>
</dbReference>
<name>A0A1G9EFU2_9MICO</name>
<dbReference type="Gene3D" id="3.40.50.1000">
    <property type="entry name" value="HAD superfamily/HAD-like"/>
    <property type="match status" value="2"/>
</dbReference>
<dbReference type="Proteomes" id="UP000198701">
    <property type="component" value="Unassembled WGS sequence"/>
</dbReference>
<sequence>MEHWGVATSGATILCDLDGTIYSSGVTVAGAGEAIRELRELGCVIRFLTNTDSRPEELIVSDLHARGIDVRPGELFTPVTAARRYLAAAGPVNVLPVVSSVLLESFAPYVGRDSDPITHVIAGDARDTLSYPLLDAAFRALRAGAQLIALQRGRYFKRADGDHIDTGAIVAALEYSSGSPAVLLGKPSQDFLRLAAESAGAEPHEVWIAGDDATTDIAMGNAAGATTVQVRTGKYPDQAVERATIRAVHEIDSIASLPALVAASGFRA</sequence>
<dbReference type="PANTHER" id="PTHR19288">
    <property type="entry name" value="4-NITROPHENYLPHOSPHATASE-RELATED"/>
    <property type="match status" value="1"/>
</dbReference>
<dbReference type="PANTHER" id="PTHR19288:SF46">
    <property type="entry name" value="HALOACID DEHALOGENASE-LIKE HYDROLASE DOMAIN-CONTAINING PROTEIN 2"/>
    <property type="match status" value="1"/>
</dbReference>
<reference evidence="1 2" key="1">
    <citation type="submission" date="2016-10" db="EMBL/GenBank/DDBJ databases">
        <authorList>
            <person name="de Groot N.N."/>
        </authorList>
    </citation>
    <scope>NUCLEOTIDE SEQUENCE [LARGE SCALE GENOMIC DNA]</scope>
    <source>
        <strain evidence="1 2">CGMCC 1.5382</strain>
    </source>
</reference>
<evidence type="ECO:0000313" key="2">
    <source>
        <dbReference type="Proteomes" id="UP000198701"/>
    </source>
</evidence>
<dbReference type="GO" id="GO:0005737">
    <property type="term" value="C:cytoplasm"/>
    <property type="evidence" value="ECO:0007669"/>
    <property type="project" value="TreeGrafter"/>
</dbReference>
<dbReference type="AlphaFoldDB" id="A0A1G9EFU2"/>
<organism evidence="1 2">
    <name type="scientific">Cryobacterium psychrotolerans</name>
    <dbReference type="NCBI Taxonomy" id="386301"/>
    <lineage>
        <taxon>Bacteria</taxon>
        <taxon>Bacillati</taxon>
        <taxon>Actinomycetota</taxon>
        <taxon>Actinomycetes</taxon>
        <taxon>Micrococcales</taxon>
        <taxon>Microbacteriaceae</taxon>
        <taxon>Cryobacterium</taxon>
    </lineage>
</organism>
<dbReference type="Pfam" id="PF13344">
    <property type="entry name" value="Hydrolase_6"/>
    <property type="match status" value="1"/>
</dbReference>
<evidence type="ECO:0000313" key="1">
    <source>
        <dbReference type="EMBL" id="SDK75019.1"/>
    </source>
</evidence>
<keyword evidence="2" id="KW-1185">Reference proteome</keyword>